<feature type="compositionally biased region" description="Low complexity" evidence="3">
    <location>
        <begin position="213"/>
        <end position="223"/>
    </location>
</feature>
<dbReference type="SMART" id="SM01161">
    <property type="entry name" value="DUF1767"/>
    <property type="match status" value="1"/>
</dbReference>
<evidence type="ECO:0000259" key="4">
    <source>
        <dbReference type="Pfam" id="PF08585"/>
    </source>
</evidence>
<gene>
    <name evidence="5" type="ORF">LRAMOSA07522</name>
</gene>
<dbReference type="EMBL" id="LK023315">
    <property type="protein sequence ID" value="CDS04992.1"/>
    <property type="molecule type" value="Genomic_DNA"/>
</dbReference>
<feature type="domain" description="RecQ mediated genome instability protein 1 OB-fold" evidence="4">
    <location>
        <begin position="89"/>
        <end position="162"/>
    </location>
</feature>
<dbReference type="PANTHER" id="PTHR13681">
    <property type="entry name" value="SURVIVAL OF MOTOR NEURON-RELATED-SPLICING FACTOR 30-RELATED"/>
    <property type="match status" value="1"/>
</dbReference>
<evidence type="ECO:0000256" key="2">
    <source>
        <dbReference type="ARBA" id="ARBA00023242"/>
    </source>
</evidence>
<protein>
    <recommendedName>
        <fullName evidence="4">RecQ mediated genome instability protein 1 OB-fold domain-containing protein</fullName>
    </recommendedName>
</protein>
<dbReference type="AlphaFoldDB" id="A0A077WEK3"/>
<feature type="compositionally biased region" description="Basic and acidic residues" evidence="3">
    <location>
        <begin position="193"/>
        <end position="212"/>
    </location>
</feature>
<evidence type="ECO:0000313" key="5">
    <source>
        <dbReference type="EMBL" id="CDS04992.1"/>
    </source>
</evidence>
<feature type="compositionally biased region" description="Polar residues" evidence="3">
    <location>
        <begin position="297"/>
        <end position="309"/>
    </location>
</feature>
<feature type="compositionally biased region" description="Polar residues" evidence="3">
    <location>
        <begin position="370"/>
        <end position="382"/>
    </location>
</feature>
<keyword evidence="2" id="KW-0539">Nucleus</keyword>
<comment type="subcellular location">
    <subcellularLocation>
        <location evidence="1">Nucleus</location>
    </subcellularLocation>
</comment>
<evidence type="ECO:0000256" key="3">
    <source>
        <dbReference type="SAM" id="MobiDB-lite"/>
    </source>
</evidence>
<proteinExistence type="predicted"/>
<feature type="compositionally biased region" description="Basic and acidic residues" evidence="3">
    <location>
        <begin position="224"/>
        <end position="261"/>
    </location>
</feature>
<dbReference type="Pfam" id="PF08585">
    <property type="entry name" value="RMI1_N_C"/>
    <property type="match status" value="1"/>
</dbReference>
<dbReference type="PANTHER" id="PTHR13681:SF24">
    <property type="entry name" value="TUDOR DOMAIN-CONTAINING PROTEIN 3"/>
    <property type="match status" value="1"/>
</dbReference>
<feature type="region of interest" description="Disordered" evidence="3">
    <location>
        <begin position="175"/>
        <end position="429"/>
    </location>
</feature>
<feature type="compositionally biased region" description="Polar residues" evidence="3">
    <location>
        <begin position="277"/>
        <end position="287"/>
    </location>
</feature>
<dbReference type="InterPro" id="IPR013894">
    <property type="entry name" value="RMI1_OB"/>
</dbReference>
<dbReference type="GO" id="GO:0005634">
    <property type="term" value="C:nucleus"/>
    <property type="evidence" value="ECO:0007669"/>
    <property type="project" value="UniProtKB-SubCell"/>
</dbReference>
<reference evidence="5" key="1">
    <citation type="journal article" date="2014" name="Genome Announc.">
        <title>De novo whole-genome sequence and genome annotation of Lichtheimia ramosa.</title>
        <authorList>
            <person name="Linde J."/>
            <person name="Schwartze V."/>
            <person name="Binder U."/>
            <person name="Lass-Florl C."/>
            <person name="Voigt K."/>
            <person name="Horn F."/>
        </authorList>
    </citation>
    <scope>NUCLEOTIDE SEQUENCE</scope>
    <source>
        <strain evidence="5">JMRC FSU:6197</strain>
    </source>
</reference>
<feature type="compositionally biased region" description="Basic and acidic residues" evidence="3">
    <location>
        <begin position="389"/>
        <end position="401"/>
    </location>
</feature>
<name>A0A077WEK3_9FUNG</name>
<feature type="compositionally biased region" description="Basic and acidic residues" evidence="3">
    <location>
        <begin position="313"/>
        <end position="331"/>
    </location>
</feature>
<evidence type="ECO:0000256" key="1">
    <source>
        <dbReference type="ARBA" id="ARBA00004123"/>
    </source>
</evidence>
<accession>A0A077WEK3</accession>
<sequence>MKSTLRAQGWCISDEGLAMLQEQLGPEATIDDITHTLIEDNYLQLDLRQIGGEPPSIKGNSELAGPLVLELLEVRNVAMPSTHQVEKPRLFRVSFTAGGKKKFTGVEFLGPVDCITLMTPPGSKFMITKPIQIREQLLLLGPGMLKPLGGHVQEMVHAWRSGKQFVKRFRGKQINDDSGEQEAGPPPFVPFKIDTKRVNNERRLPKDKERGAKSSGSASSTKSQRQESRKDNARSKDKKKERETTSKDGGSSKKKDKDRSRKEKSKKKTSTGDEKTPNNADQPSVVNKDNKQRSSKKQNTSQPSNNTAQSKENSSKSREKKSDNQRRKNNDNQKQASKATEGAQAVKANNDDKPKERRKPPNRKPKDTNINNDDTNRSNVRPKNQKPAPSKERQKKSDDGNNKTNTRRPNKKTSNSDSRKNNDDGIGNK</sequence>
<dbReference type="InterPro" id="IPR042470">
    <property type="entry name" value="RMI1_N_C_sf"/>
</dbReference>
<organism evidence="5">
    <name type="scientific">Lichtheimia ramosa</name>
    <dbReference type="NCBI Taxonomy" id="688394"/>
    <lineage>
        <taxon>Eukaryota</taxon>
        <taxon>Fungi</taxon>
        <taxon>Fungi incertae sedis</taxon>
        <taxon>Mucoromycota</taxon>
        <taxon>Mucoromycotina</taxon>
        <taxon>Mucoromycetes</taxon>
        <taxon>Mucorales</taxon>
        <taxon>Lichtheimiaceae</taxon>
        <taxon>Lichtheimia</taxon>
    </lineage>
</organism>
<dbReference type="Gene3D" id="2.40.50.770">
    <property type="entry name" value="RecQ-mediated genome instability protein Rmi1, C-terminal domain"/>
    <property type="match status" value="1"/>
</dbReference>
<dbReference type="OrthoDB" id="434939at2759"/>